<comment type="caution">
    <text evidence="1">The sequence shown here is derived from an EMBL/GenBank/DDBJ whole genome shotgun (WGS) entry which is preliminary data.</text>
</comment>
<evidence type="ECO:0000313" key="1">
    <source>
        <dbReference type="EMBL" id="OQV25151.1"/>
    </source>
</evidence>
<accession>A0A1W0XCY6</accession>
<organism evidence="1 2">
    <name type="scientific">Hypsibius exemplaris</name>
    <name type="common">Freshwater tardigrade</name>
    <dbReference type="NCBI Taxonomy" id="2072580"/>
    <lineage>
        <taxon>Eukaryota</taxon>
        <taxon>Metazoa</taxon>
        <taxon>Ecdysozoa</taxon>
        <taxon>Tardigrada</taxon>
        <taxon>Eutardigrada</taxon>
        <taxon>Parachela</taxon>
        <taxon>Hypsibioidea</taxon>
        <taxon>Hypsibiidae</taxon>
        <taxon>Hypsibius</taxon>
    </lineage>
</organism>
<dbReference type="Proteomes" id="UP000192578">
    <property type="component" value="Unassembled WGS sequence"/>
</dbReference>
<reference evidence="2" key="1">
    <citation type="submission" date="2017-01" db="EMBL/GenBank/DDBJ databases">
        <title>Comparative genomics of anhydrobiosis in the tardigrade Hypsibius dujardini.</title>
        <authorList>
            <person name="Yoshida Y."/>
            <person name="Koutsovoulos G."/>
            <person name="Laetsch D."/>
            <person name="Stevens L."/>
            <person name="Kumar S."/>
            <person name="Horikawa D."/>
            <person name="Ishino K."/>
            <person name="Komine S."/>
            <person name="Tomita M."/>
            <person name="Blaxter M."/>
            <person name="Arakawa K."/>
        </authorList>
    </citation>
    <scope>NUCLEOTIDE SEQUENCE [LARGE SCALE GENOMIC DNA]</scope>
    <source>
        <strain evidence="2">Z151</strain>
    </source>
</reference>
<keyword evidence="2" id="KW-1185">Reference proteome</keyword>
<dbReference type="AlphaFoldDB" id="A0A1W0XCY6"/>
<evidence type="ECO:0000313" key="2">
    <source>
        <dbReference type="Proteomes" id="UP000192578"/>
    </source>
</evidence>
<protein>
    <submittedName>
        <fullName evidence="1">Uncharacterized protein</fullName>
    </submittedName>
</protein>
<gene>
    <name evidence="1" type="ORF">BV898_00841</name>
</gene>
<sequence length="82" mass="8720">MQCVCGCPRYTPTAIDSDNAVEHTAELFGKLGVTEATKTLCMQNAAWLYRILKGESSVPNTCGNSSPLKTVYGRGGGQNHIG</sequence>
<dbReference type="EMBL" id="MTYJ01000003">
    <property type="protein sequence ID" value="OQV25151.1"/>
    <property type="molecule type" value="Genomic_DNA"/>
</dbReference>
<name>A0A1W0XCY6_HYPEX</name>
<proteinExistence type="predicted"/>